<dbReference type="Pfam" id="PF14945">
    <property type="entry name" value="LLC1"/>
    <property type="match status" value="1"/>
</dbReference>
<reference evidence="2" key="2">
    <citation type="submission" date="2025-08" db="UniProtKB">
        <authorList>
            <consortium name="Ensembl"/>
        </authorList>
    </citation>
    <scope>IDENTIFICATION</scope>
</reference>
<name>A0A3B5K3T3_TAKRU</name>
<gene>
    <name evidence="2" type="primary">cimip5</name>
</gene>
<dbReference type="AlphaFoldDB" id="A0A3B5K3T3"/>
<feature type="region of interest" description="Disordered" evidence="1">
    <location>
        <begin position="1"/>
        <end position="57"/>
    </location>
</feature>
<dbReference type="InterPro" id="IPR020339">
    <property type="entry name" value="C20orf85-like"/>
</dbReference>
<dbReference type="RefSeq" id="XP_029684797.1">
    <property type="nucleotide sequence ID" value="XM_029828937.1"/>
</dbReference>
<sequence length="157" mass="18105">MDLNSVRRASSAGYRLPERRSGTRPKSSEPSGERKRRSKREAVTIEPNPEPNPDRLNSVKQDQMWKDLVLNERRGAQEWEKNWGFLRKYDQMGQLKPEEPNLSATSFSCERVPKTSNHTIGSRLATPLGTELVRLDRLLLRSGSHRKHKQDPEFVPC</sequence>
<keyword evidence="3" id="KW-1185">Reference proteome</keyword>
<dbReference type="Ensembl" id="ENSTRUT00000056303.2">
    <property type="protein sequence ID" value="ENSTRUP00000050192.2"/>
    <property type="gene ID" value="ENSTRUG00000020237.2"/>
</dbReference>
<proteinExistence type="predicted"/>
<dbReference type="PANTHER" id="PTHR31909:SF2">
    <property type="entry name" value="RIKEN CDNA 2410004P03 GENE"/>
    <property type="match status" value="1"/>
</dbReference>
<dbReference type="KEGG" id="tru:105417917"/>
<organism evidence="2 3">
    <name type="scientific">Takifugu rubripes</name>
    <name type="common">Japanese pufferfish</name>
    <name type="synonym">Fugu rubripes</name>
    <dbReference type="NCBI Taxonomy" id="31033"/>
    <lineage>
        <taxon>Eukaryota</taxon>
        <taxon>Metazoa</taxon>
        <taxon>Chordata</taxon>
        <taxon>Craniata</taxon>
        <taxon>Vertebrata</taxon>
        <taxon>Euteleostomi</taxon>
        <taxon>Actinopterygii</taxon>
        <taxon>Neopterygii</taxon>
        <taxon>Teleostei</taxon>
        <taxon>Neoteleostei</taxon>
        <taxon>Acanthomorphata</taxon>
        <taxon>Eupercaria</taxon>
        <taxon>Tetraodontiformes</taxon>
        <taxon>Tetradontoidea</taxon>
        <taxon>Tetraodontidae</taxon>
        <taxon>Takifugu</taxon>
    </lineage>
</organism>
<accession>A0A3B5K3T3</accession>
<protein>
    <submittedName>
        <fullName evidence="2">Ciliary microtubule inner protein 5</fullName>
    </submittedName>
</protein>
<dbReference type="FunCoup" id="A0A3B5K3T3">
    <property type="interactions" value="626"/>
</dbReference>
<evidence type="ECO:0000313" key="3">
    <source>
        <dbReference type="Proteomes" id="UP000005226"/>
    </source>
</evidence>
<dbReference type="GeneTree" id="ENSGT00940000154459"/>
<dbReference type="CTD" id="130813"/>
<evidence type="ECO:0000313" key="2">
    <source>
        <dbReference type="Ensembl" id="ENSTRUP00000050192.2"/>
    </source>
</evidence>
<dbReference type="PANTHER" id="PTHR31909">
    <property type="entry name" value="CHROMOSOME 20 ORF85 FAMILY MEMBER"/>
    <property type="match status" value="1"/>
</dbReference>
<reference evidence="2 3" key="1">
    <citation type="journal article" date="2011" name="Genome Biol. Evol.">
        <title>Integration of the genetic map and genome assembly of fugu facilitates insights into distinct features of genome evolution in teleosts and mammals.</title>
        <authorList>
            <person name="Kai W."/>
            <person name="Kikuchi K."/>
            <person name="Tohari S."/>
            <person name="Chew A.K."/>
            <person name="Tay A."/>
            <person name="Fujiwara A."/>
            <person name="Hosoya S."/>
            <person name="Suetake H."/>
            <person name="Naruse K."/>
            <person name="Brenner S."/>
            <person name="Suzuki Y."/>
            <person name="Venkatesh B."/>
        </authorList>
    </citation>
    <scope>NUCLEOTIDE SEQUENCE [LARGE SCALE GENOMIC DNA]</scope>
</reference>
<evidence type="ECO:0000256" key="1">
    <source>
        <dbReference type="SAM" id="MobiDB-lite"/>
    </source>
</evidence>
<dbReference type="Proteomes" id="UP000005226">
    <property type="component" value="Chromosome 2"/>
</dbReference>
<dbReference type="GeneID" id="105417917"/>
<dbReference type="OrthoDB" id="9972212at2759"/>
<dbReference type="OMA" id="DFFFMEG"/>
<reference evidence="2" key="3">
    <citation type="submission" date="2025-09" db="UniProtKB">
        <authorList>
            <consortium name="Ensembl"/>
        </authorList>
    </citation>
    <scope>IDENTIFICATION</scope>
</reference>
<dbReference type="InParanoid" id="A0A3B5K3T3"/>